<sequence>MLDPKTPPLAKPARHFCVQRKIRSLGVEHGDLRLSNILWNEELKKALIIDFHRSSFNNRPKILISRERRHNVEDQSLKRVRLPGNANLRGPFITNHGDIRPANVTWNSELCGPMLIDFAQARLPVPQSGSGETVSKLFNLT</sequence>
<evidence type="ECO:0008006" key="3">
    <source>
        <dbReference type="Google" id="ProtNLM"/>
    </source>
</evidence>
<proteinExistence type="predicted"/>
<reference evidence="2" key="3">
    <citation type="journal article" date="2010" name="Genome Res.">
        <title>Population genomic sequencing of Coccidioides fungi reveals recent hybridization and transposon control.</title>
        <authorList>
            <person name="Neafsey D.E."/>
            <person name="Barker B.M."/>
            <person name="Sharpton T.J."/>
            <person name="Stajich J.E."/>
            <person name="Park D.J."/>
            <person name="Whiston E."/>
            <person name="Hung C.-Y."/>
            <person name="McMahan C."/>
            <person name="White J."/>
            <person name="Sykes S."/>
            <person name="Heiman D."/>
            <person name="Young S."/>
            <person name="Zeng Q."/>
            <person name="Abouelleil A."/>
            <person name="Aftuck L."/>
            <person name="Bessette D."/>
            <person name="Brown A."/>
            <person name="FitzGerald M."/>
            <person name="Lui A."/>
            <person name="Macdonald J.P."/>
            <person name="Priest M."/>
            <person name="Orbach M.J."/>
            <person name="Galgiani J.N."/>
            <person name="Kirkland T.N."/>
            <person name="Cole G.T."/>
            <person name="Birren B.W."/>
            <person name="Henn M.R."/>
            <person name="Taylor J.W."/>
            <person name="Rounsley S.D."/>
        </authorList>
    </citation>
    <scope>NUCLEOTIDE SEQUENCE [LARGE SCALE GENOMIC DNA]</scope>
    <source>
        <strain evidence="2">RMSCC 3488</strain>
    </source>
</reference>
<organism evidence="1 2">
    <name type="scientific">Coccidioides posadasii RMSCC 3488</name>
    <dbReference type="NCBI Taxonomy" id="454284"/>
    <lineage>
        <taxon>Eukaryota</taxon>
        <taxon>Fungi</taxon>
        <taxon>Dikarya</taxon>
        <taxon>Ascomycota</taxon>
        <taxon>Pezizomycotina</taxon>
        <taxon>Eurotiomycetes</taxon>
        <taxon>Eurotiomycetidae</taxon>
        <taxon>Onygenales</taxon>
        <taxon>Onygenaceae</taxon>
        <taxon>Coccidioides</taxon>
    </lineage>
</organism>
<dbReference type="VEuPathDB" id="FungiDB:CPAG_08264"/>
<dbReference type="Gene3D" id="1.10.510.10">
    <property type="entry name" value="Transferase(Phosphotransferase) domain 1"/>
    <property type="match status" value="1"/>
</dbReference>
<gene>
    <name evidence="1" type="ORF">CPAG_08264</name>
</gene>
<dbReference type="Pfam" id="PF06293">
    <property type="entry name" value="Kdo"/>
    <property type="match status" value="1"/>
</dbReference>
<evidence type="ECO:0000313" key="2">
    <source>
        <dbReference type="Proteomes" id="UP000054567"/>
    </source>
</evidence>
<dbReference type="AlphaFoldDB" id="A0A0J6FSC6"/>
<dbReference type="OrthoDB" id="2156052at2759"/>
<protein>
    <recommendedName>
        <fullName evidence="3">Protein kinase domain-containing protein</fullName>
    </recommendedName>
</protein>
<evidence type="ECO:0000313" key="1">
    <source>
        <dbReference type="EMBL" id="KMM71964.1"/>
    </source>
</evidence>
<dbReference type="Proteomes" id="UP000054567">
    <property type="component" value="Unassembled WGS sequence"/>
</dbReference>
<name>A0A0J6FSC6_COCPO</name>
<dbReference type="SUPFAM" id="SSF56112">
    <property type="entry name" value="Protein kinase-like (PK-like)"/>
    <property type="match status" value="2"/>
</dbReference>
<reference evidence="1 2" key="1">
    <citation type="submission" date="2007-06" db="EMBL/GenBank/DDBJ databases">
        <title>The Genome Sequence of Coccidioides posadasii RMSCC_3488.</title>
        <authorList>
            <consortium name="Coccidioides Genome Resources Consortium"/>
            <consortium name="The Broad Institute Genome Sequencing Platform"/>
            <person name="Henn M.R."/>
            <person name="Sykes S."/>
            <person name="Young S."/>
            <person name="Jaffe D."/>
            <person name="Berlin A."/>
            <person name="Alvarez P."/>
            <person name="Butler J."/>
            <person name="Gnerre S."/>
            <person name="Grabherr M."/>
            <person name="Mauceli E."/>
            <person name="Brockman W."/>
            <person name="Kodira C."/>
            <person name="Alvarado L."/>
            <person name="Zeng Q."/>
            <person name="Crawford M."/>
            <person name="Antoine C."/>
            <person name="Devon K."/>
            <person name="Galgiani J."/>
            <person name="Orsborn K."/>
            <person name="Lewis M.L."/>
            <person name="Nusbaum C."/>
            <person name="Galagan J."/>
            <person name="Birren B."/>
        </authorList>
    </citation>
    <scope>NUCLEOTIDE SEQUENCE [LARGE SCALE GENOMIC DNA]</scope>
    <source>
        <strain evidence="1 2">RMSCC 3488</strain>
    </source>
</reference>
<dbReference type="EMBL" id="DS268113">
    <property type="protein sequence ID" value="KMM71964.1"/>
    <property type="molecule type" value="Genomic_DNA"/>
</dbReference>
<dbReference type="InterPro" id="IPR011009">
    <property type="entry name" value="Kinase-like_dom_sf"/>
</dbReference>
<reference evidence="2" key="2">
    <citation type="journal article" date="2009" name="Genome Res.">
        <title>Comparative genomic analyses of the human fungal pathogens Coccidioides and their relatives.</title>
        <authorList>
            <person name="Sharpton T.J."/>
            <person name="Stajich J.E."/>
            <person name="Rounsley S.D."/>
            <person name="Gardner M.J."/>
            <person name="Wortman J.R."/>
            <person name="Jordar V.S."/>
            <person name="Maiti R."/>
            <person name="Kodira C.D."/>
            <person name="Neafsey D.E."/>
            <person name="Zeng Q."/>
            <person name="Hung C.-Y."/>
            <person name="McMahan C."/>
            <person name="Muszewska A."/>
            <person name="Grynberg M."/>
            <person name="Mandel M.A."/>
            <person name="Kellner E.M."/>
            <person name="Barker B.M."/>
            <person name="Galgiani J.N."/>
            <person name="Orbach M.J."/>
            <person name="Kirkland T.N."/>
            <person name="Cole G.T."/>
            <person name="Henn M.R."/>
            <person name="Birren B.W."/>
            <person name="Taylor J.W."/>
        </authorList>
    </citation>
    <scope>NUCLEOTIDE SEQUENCE [LARGE SCALE GENOMIC DNA]</scope>
    <source>
        <strain evidence="2">RMSCC 3488</strain>
    </source>
</reference>
<accession>A0A0J6FSC6</accession>